<feature type="domain" description="WSC" evidence="1">
    <location>
        <begin position="134"/>
        <end position="208"/>
    </location>
</feature>
<dbReference type="GeneID" id="19135695"/>
<dbReference type="HOGENOM" id="CLU_1240028_0_0_1"/>
<accession>M2T242</accession>
<dbReference type="InterPro" id="IPR002889">
    <property type="entry name" value="WSC_carb-bd"/>
</dbReference>
<dbReference type="KEGG" id="bsc:COCSADRAFT_27530"/>
<evidence type="ECO:0000313" key="3">
    <source>
        <dbReference type="Proteomes" id="UP000016934"/>
    </source>
</evidence>
<dbReference type="OrthoDB" id="3695462at2759"/>
<evidence type="ECO:0000259" key="1">
    <source>
        <dbReference type="Pfam" id="PF01822"/>
    </source>
</evidence>
<sequence>MISRSENLKQSEFLTDKIRDETFSRLYGRVTQQRHLLVHLHKRRHLQPPCSSPDQGSGGNDASLDICQAEKNQYMEREREAIAKLHEAELAHISCQEGQAAELEAVNQANAICESQLQAELTKATRLTGFKNASCWNQVSGRYVTGSRIVDNTMILKKCRDMCWDFRYYGLHDGNTCTYGNSVAPGHRMSEIECRIPCKSDTRDFCGGKKTETVFMFDPRLVV</sequence>
<dbReference type="Pfam" id="PF01822">
    <property type="entry name" value="WSC"/>
    <property type="match status" value="1"/>
</dbReference>
<reference evidence="3" key="2">
    <citation type="journal article" date="2013" name="PLoS Genet.">
        <title>Comparative genome structure, secondary metabolite, and effector coding capacity across Cochliobolus pathogens.</title>
        <authorList>
            <person name="Condon B.J."/>
            <person name="Leng Y."/>
            <person name="Wu D."/>
            <person name="Bushley K.E."/>
            <person name="Ohm R.A."/>
            <person name="Otillar R."/>
            <person name="Martin J."/>
            <person name="Schackwitz W."/>
            <person name="Grimwood J."/>
            <person name="MohdZainudin N."/>
            <person name="Xue C."/>
            <person name="Wang R."/>
            <person name="Manning V.A."/>
            <person name="Dhillon B."/>
            <person name="Tu Z.J."/>
            <person name="Steffenson B.J."/>
            <person name="Salamov A."/>
            <person name="Sun H."/>
            <person name="Lowry S."/>
            <person name="LaButti K."/>
            <person name="Han J."/>
            <person name="Copeland A."/>
            <person name="Lindquist E."/>
            <person name="Barry K."/>
            <person name="Schmutz J."/>
            <person name="Baker S.E."/>
            <person name="Ciuffetti L.M."/>
            <person name="Grigoriev I.V."/>
            <person name="Zhong S."/>
            <person name="Turgeon B.G."/>
        </authorList>
    </citation>
    <scope>NUCLEOTIDE SEQUENCE [LARGE SCALE GENOMIC DNA]</scope>
    <source>
        <strain evidence="3">ND90Pr / ATCC 201652</strain>
    </source>
</reference>
<proteinExistence type="predicted"/>
<protein>
    <recommendedName>
        <fullName evidence="1">WSC domain-containing protein</fullName>
    </recommendedName>
</protein>
<gene>
    <name evidence="2" type="ORF">COCSADRAFT_27530</name>
</gene>
<name>M2T242_COCSN</name>
<organism evidence="2 3">
    <name type="scientific">Cochliobolus sativus (strain ND90Pr / ATCC 201652)</name>
    <name type="common">Common root rot and spot blotch fungus</name>
    <name type="synonym">Bipolaris sorokiniana</name>
    <dbReference type="NCBI Taxonomy" id="665912"/>
    <lineage>
        <taxon>Eukaryota</taxon>
        <taxon>Fungi</taxon>
        <taxon>Dikarya</taxon>
        <taxon>Ascomycota</taxon>
        <taxon>Pezizomycotina</taxon>
        <taxon>Dothideomycetes</taxon>
        <taxon>Pleosporomycetidae</taxon>
        <taxon>Pleosporales</taxon>
        <taxon>Pleosporineae</taxon>
        <taxon>Pleosporaceae</taxon>
        <taxon>Bipolaris</taxon>
    </lineage>
</organism>
<keyword evidence="3" id="KW-1185">Reference proteome</keyword>
<dbReference type="EMBL" id="KB445645">
    <property type="protein sequence ID" value="EMD63077.1"/>
    <property type="molecule type" value="Genomic_DNA"/>
</dbReference>
<reference evidence="2 3" key="1">
    <citation type="journal article" date="2012" name="PLoS Pathog.">
        <title>Diverse lifestyles and strategies of plant pathogenesis encoded in the genomes of eighteen Dothideomycetes fungi.</title>
        <authorList>
            <person name="Ohm R.A."/>
            <person name="Feau N."/>
            <person name="Henrissat B."/>
            <person name="Schoch C.L."/>
            <person name="Horwitz B.A."/>
            <person name="Barry K.W."/>
            <person name="Condon B.J."/>
            <person name="Copeland A.C."/>
            <person name="Dhillon B."/>
            <person name="Glaser F."/>
            <person name="Hesse C.N."/>
            <person name="Kosti I."/>
            <person name="LaButti K."/>
            <person name="Lindquist E.A."/>
            <person name="Lucas S."/>
            <person name="Salamov A.A."/>
            <person name="Bradshaw R.E."/>
            <person name="Ciuffetti L."/>
            <person name="Hamelin R.C."/>
            <person name="Kema G.H.J."/>
            <person name="Lawrence C."/>
            <person name="Scott J.A."/>
            <person name="Spatafora J.W."/>
            <person name="Turgeon B.G."/>
            <person name="de Wit P.J.G.M."/>
            <person name="Zhong S."/>
            <person name="Goodwin S.B."/>
            <person name="Grigoriev I.V."/>
        </authorList>
    </citation>
    <scope>NUCLEOTIDE SEQUENCE [LARGE SCALE GENOMIC DNA]</scope>
    <source>
        <strain evidence="3">ND90Pr / ATCC 201652</strain>
    </source>
</reference>
<dbReference type="RefSeq" id="XP_007700945.1">
    <property type="nucleotide sequence ID" value="XM_007702755.1"/>
</dbReference>
<dbReference type="AlphaFoldDB" id="M2T242"/>
<evidence type="ECO:0000313" key="2">
    <source>
        <dbReference type="EMBL" id="EMD63077.1"/>
    </source>
</evidence>
<dbReference type="Proteomes" id="UP000016934">
    <property type="component" value="Unassembled WGS sequence"/>
</dbReference>